<comment type="caution">
    <text evidence="2">The sequence shown here is derived from an EMBL/GenBank/DDBJ whole genome shotgun (WGS) entry which is preliminary data.</text>
</comment>
<dbReference type="RefSeq" id="WP_377765554.1">
    <property type="nucleotide sequence ID" value="NZ_JBHULB010000006.1"/>
</dbReference>
<feature type="chain" id="PRO_5047266649" evidence="1">
    <location>
        <begin position="21"/>
        <end position="600"/>
    </location>
</feature>
<sequence length="600" mass="65756">MPKRYALFILLISIGGLLNAQVSSDCSSAVPICSNTPANGGANGFGLDDFNGATRSGCLEATTTGAIESNSSWYRFRTSASGQLGFNIGHDASEDWDFALYLADNCNDLGEPIRCNFFDNRDENQFIGVGEDPTGNTASLQYEDWVNVEPGQNYYLLINNFSSSDSGFSIQFTGDIFNTNPTDALDCSIISNLLGAPIVACENETVQLDATTSNAVSYRWYRDFGSGFQLIQNQSNSTLTINIAALYRVEVITSAETIISDVQVAFSSRPVAGPLVHEVVCVSADVPYDLGQKDMEALNGQDANSFLVGYYSSLADAQMGINELPKKYEKTTGVETIFVRVSSLENPNCYDASQSFEFEGIAAPILDLDQQLFLCEDGSTATIGQATSNPNYAYSWNTGQTTPSITVSEPGTYILTATTSQGNVNCVRTRTIEVITSISPEISAFEIDGFSISNTVTILTELDGDFEFRLDDGEFQTEPIFEDVLPGNHTVFMRDLNGCGVVTEEIAVVGYFAYFSPNGDGINDSWRIEGMEYLNEPVISIYNRYGKLIKQLNANDPGWDGTFSGQQMPESDYWFKLSYLDDNGTRLVDKFLQKNFSLRR</sequence>
<keyword evidence="1" id="KW-0732">Signal</keyword>
<dbReference type="Pfam" id="PF13585">
    <property type="entry name" value="CHU_C"/>
    <property type="match status" value="1"/>
</dbReference>
<evidence type="ECO:0000313" key="3">
    <source>
        <dbReference type="Proteomes" id="UP001597526"/>
    </source>
</evidence>
<accession>A0ABW5MU29</accession>
<evidence type="ECO:0000313" key="2">
    <source>
        <dbReference type="EMBL" id="MFD2585964.1"/>
    </source>
</evidence>
<dbReference type="EMBL" id="JBHULB010000006">
    <property type="protein sequence ID" value="MFD2585964.1"/>
    <property type="molecule type" value="Genomic_DNA"/>
</dbReference>
<keyword evidence="3" id="KW-1185">Reference proteome</keyword>
<dbReference type="InterPro" id="IPR026341">
    <property type="entry name" value="T9SS_type_B"/>
</dbReference>
<dbReference type="NCBIfam" id="TIGR04131">
    <property type="entry name" value="Bac_Flav_CTERM"/>
    <property type="match status" value="1"/>
</dbReference>
<name>A0ABW5MU29_9FLAO</name>
<reference evidence="3" key="1">
    <citation type="journal article" date="2019" name="Int. J. Syst. Evol. Microbiol.">
        <title>The Global Catalogue of Microorganisms (GCM) 10K type strain sequencing project: providing services to taxonomists for standard genome sequencing and annotation.</title>
        <authorList>
            <consortium name="The Broad Institute Genomics Platform"/>
            <consortium name="The Broad Institute Genome Sequencing Center for Infectious Disease"/>
            <person name="Wu L."/>
            <person name="Ma J."/>
        </authorList>
    </citation>
    <scope>NUCLEOTIDE SEQUENCE [LARGE SCALE GENOMIC DNA]</scope>
    <source>
        <strain evidence="3">KCTC 52368</strain>
    </source>
</reference>
<feature type="signal peptide" evidence="1">
    <location>
        <begin position="1"/>
        <end position="20"/>
    </location>
</feature>
<gene>
    <name evidence="2" type="ORF">ACFSQJ_03430</name>
</gene>
<dbReference type="Gene3D" id="2.60.120.380">
    <property type="match status" value="1"/>
</dbReference>
<evidence type="ECO:0000256" key="1">
    <source>
        <dbReference type="SAM" id="SignalP"/>
    </source>
</evidence>
<proteinExistence type="predicted"/>
<dbReference type="Proteomes" id="UP001597526">
    <property type="component" value="Unassembled WGS sequence"/>
</dbReference>
<organism evidence="2 3">
    <name type="scientific">Croceitalea marina</name>
    <dbReference type="NCBI Taxonomy" id="1775166"/>
    <lineage>
        <taxon>Bacteria</taxon>
        <taxon>Pseudomonadati</taxon>
        <taxon>Bacteroidota</taxon>
        <taxon>Flavobacteriia</taxon>
        <taxon>Flavobacteriales</taxon>
        <taxon>Flavobacteriaceae</taxon>
        <taxon>Croceitalea</taxon>
    </lineage>
</organism>
<protein>
    <submittedName>
        <fullName evidence="2">T9SS type B sorting domain-containing protein</fullName>
    </submittedName>
</protein>